<dbReference type="KEGG" id="ppp:112273218"/>
<dbReference type="Gene3D" id="3.20.20.190">
    <property type="entry name" value="Phosphatidylinositol (PI) phosphodiesterase"/>
    <property type="match status" value="1"/>
</dbReference>
<dbReference type="OrthoDB" id="269822at2759"/>
<dbReference type="SMART" id="SM00149">
    <property type="entry name" value="PLCYc"/>
    <property type="match status" value="1"/>
</dbReference>
<keyword evidence="10" id="KW-1185">Reference proteome</keyword>
<dbReference type="eggNOG" id="KOG0169">
    <property type="taxonomic scope" value="Eukaryota"/>
</dbReference>
<organism evidence="8">
    <name type="scientific">Physcomitrium patens</name>
    <name type="common">Spreading-leaved earth moss</name>
    <name type="synonym">Physcomitrella patens</name>
    <dbReference type="NCBI Taxonomy" id="3218"/>
    <lineage>
        <taxon>Eukaryota</taxon>
        <taxon>Viridiplantae</taxon>
        <taxon>Streptophyta</taxon>
        <taxon>Embryophyta</taxon>
        <taxon>Bryophyta</taxon>
        <taxon>Bryophytina</taxon>
        <taxon>Bryopsida</taxon>
        <taxon>Funariidae</taxon>
        <taxon>Funariales</taxon>
        <taxon>Funariaceae</taxon>
        <taxon>Physcomitrium</taxon>
    </lineage>
</organism>
<keyword evidence="3" id="KW-0807">Transducer</keyword>
<dbReference type="Pfam" id="PF00387">
    <property type="entry name" value="PI-PLC-Y"/>
    <property type="match status" value="1"/>
</dbReference>
<keyword evidence="4" id="KW-0378">Hydrolase</keyword>
<dbReference type="Gramene" id="Pp3c20_9930V3.2">
    <property type="protein sequence ID" value="Pp3c20_9930V3.2"/>
    <property type="gene ID" value="Pp3c20_9930"/>
</dbReference>
<dbReference type="AlphaFoldDB" id="A9TA87"/>
<dbReference type="PROSITE" id="PS50004">
    <property type="entry name" value="C2"/>
    <property type="match status" value="1"/>
</dbReference>
<dbReference type="Proteomes" id="UP000006727">
    <property type="component" value="Chromosome 20"/>
</dbReference>
<dbReference type="SMART" id="SM00148">
    <property type="entry name" value="PLCXc"/>
    <property type="match status" value="1"/>
</dbReference>
<accession>A9TA87</accession>
<dbReference type="InterPro" id="IPR001192">
    <property type="entry name" value="PI-PLC_fam"/>
</dbReference>
<dbReference type="PANTHER" id="PTHR10336">
    <property type="entry name" value="PHOSPHOINOSITIDE-SPECIFIC PHOSPHOLIPASE C FAMILY PROTEIN"/>
    <property type="match status" value="1"/>
</dbReference>
<dbReference type="SUPFAM" id="SSF49562">
    <property type="entry name" value="C2 domain (Calcium/lipid-binding domain, CaLB)"/>
    <property type="match status" value="1"/>
</dbReference>
<dbReference type="GeneID" id="112273218"/>
<dbReference type="EC" id="3.1.4.11" evidence="4"/>
<feature type="domain" description="PI-PLC Y-box" evidence="7">
    <location>
        <begin position="351"/>
        <end position="438"/>
    </location>
</feature>
<dbReference type="CDD" id="cd00275">
    <property type="entry name" value="C2_PLC_like"/>
    <property type="match status" value="1"/>
</dbReference>
<keyword evidence="4" id="KW-0442">Lipid degradation</keyword>
<dbReference type="Gramene" id="Pp3c20_9930V3.1">
    <property type="protein sequence ID" value="Pp3c20_9930V3.1"/>
    <property type="gene ID" value="Pp3c20_9930"/>
</dbReference>
<evidence type="ECO:0000256" key="4">
    <source>
        <dbReference type="RuleBase" id="RU361133"/>
    </source>
</evidence>
<dbReference type="FunFam" id="2.60.40.150:FF:000400">
    <property type="entry name" value="Phosphoinositide phospholipase C"/>
    <property type="match status" value="1"/>
</dbReference>
<dbReference type="SUPFAM" id="SSF51695">
    <property type="entry name" value="PLC-like phosphodiesterases"/>
    <property type="match status" value="1"/>
</dbReference>
<comment type="catalytic activity">
    <reaction evidence="1 4">
        <text>a 1,2-diacyl-sn-glycero-3-phospho-(1D-myo-inositol-4,5-bisphosphate) + H2O = 1D-myo-inositol 1,4,5-trisphosphate + a 1,2-diacyl-sn-glycerol + H(+)</text>
        <dbReference type="Rhea" id="RHEA:33179"/>
        <dbReference type="ChEBI" id="CHEBI:15377"/>
        <dbReference type="ChEBI" id="CHEBI:15378"/>
        <dbReference type="ChEBI" id="CHEBI:17815"/>
        <dbReference type="ChEBI" id="CHEBI:58456"/>
        <dbReference type="ChEBI" id="CHEBI:203600"/>
        <dbReference type="EC" id="3.1.4.11"/>
    </reaction>
</comment>
<evidence type="ECO:0000313" key="9">
    <source>
        <dbReference type="EnsemblPlants" id="Pp3c20_9930V3.1"/>
    </source>
</evidence>
<evidence type="ECO:0000259" key="7">
    <source>
        <dbReference type="PROSITE" id="PS50008"/>
    </source>
</evidence>
<dbReference type="GO" id="GO:0004435">
    <property type="term" value="F:phosphatidylinositol-4,5-bisphosphate phospholipase C activity"/>
    <property type="evidence" value="ECO:0000318"/>
    <property type="project" value="GO_Central"/>
</dbReference>
<dbReference type="GO" id="GO:0005886">
    <property type="term" value="C:plasma membrane"/>
    <property type="evidence" value="ECO:0007669"/>
    <property type="project" value="UniProtKB-SubCell"/>
</dbReference>
<reference evidence="8 10" key="2">
    <citation type="journal article" date="2018" name="Plant J.">
        <title>The Physcomitrella patens chromosome-scale assembly reveals moss genome structure and evolution.</title>
        <authorList>
            <person name="Lang D."/>
            <person name="Ullrich K.K."/>
            <person name="Murat F."/>
            <person name="Fuchs J."/>
            <person name="Jenkins J."/>
            <person name="Haas F.B."/>
            <person name="Piednoel M."/>
            <person name="Gundlach H."/>
            <person name="Van Bel M."/>
            <person name="Meyberg R."/>
            <person name="Vives C."/>
            <person name="Morata J."/>
            <person name="Symeonidi A."/>
            <person name="Hiss M."/>
            <person name="Muchero W."/>
            <person name="Kamisugi Y."/>
            <person name="Saleh O."/>
            <person name="Blanc G."/>
            <person name="Decker E.L."/>
            <person name="van Gessel N."/>
            <person name="Grimwood J."/>
            <person name="Hayes R.D."/>
            <person name="Graham S.W."/>
            <person name="Gunter L.E."/>
            <person name="McDaniel S.F."/>
            <person name="Hoernstein S.N.W."/>
            <person name="Larsson A."/>
            <person name="Li F.W."/>
            <person name="Perroud P.F."/>
            <person name="Phillips J."/>
            <person name="Ranjan P."/>
            <person name="Rokshar D.S."/>
            <person name="Rothfels C.J."/>
            <person name="Schneider L."/>
            <person name="Shu S."/>
            <person name="Stevenson D.W."/>
            <person name="Thummler F."/>
            <person name="Tillich M."/>
            <person name="Villarreal Aguilar J.C."/>
            <person name="Widiez T."/>
            <person name="Wong G.K."/>
            <person name="Wymore A."/>
            <person name="Zhang Y."/>
            <person name="Zimmer A.D."/>
            <person name="Quatrano R.S."/>
            <person name="Mayer K.F.X."/>
            <person name="Goodstein D."/>
            <person name="Casacuberta J.M."/>
            <person name="Vandepoele K."/>
            <person name="Reski R."/>
            <person name="Cuming A.C."/>
            <person name="Tuskan G.A."/>
            <person name="Maumus F."/>
            <person name="Salse J."/>
            <person name="Schmutz J."/>
            <person name="Rensing S.A."/>
        </authorList>
    </citation>
    <scope>NUCLEOTIDE SEQUENCE [LARGE SCALE GENOMIC DNA]</scope>
    <source>
        <strain evidence="9 10">cv. Gransden 2004</strain>
    </source>
</reference>
<reference evidence="8 10" key="1">
    <citation type="journal article" date="2008" name="Science">
        <title>The Physcomitrella genome reveals evolutionary insights into the conquest of land by plants.</title>
        <authorList>
            <person name="Rensing S."/>
            <person name="Lang D."/>
            <person name="Zimmer A."/>
            <person name="Terry A."/>
            <person name="Salamov A."/>
            <person name="Shapiro H."/>
            <person name="Nishiyama T."/>
            <person name="Perroud P.-F."/>
            <person name="Lindquist E."/>
            <person name="Kamisugi Y."/>
            <person name="Tanahashi T."/>
            <person name="Sakakibara K."/>
            <person name="Fujita T."/>
            <person name="Oishi K."/>
            <person name="Shin-I T."/>
            <person name="Kuroki Y."/>
            <person name="Toyoda A."/>
            <person name="Suzuki Y."/>
            <person name="Hashimoto A."/>
            <person name="Yamaguchi K."/>
            <person name="Sugano A."/>
            <person name="Kohara Y."/>
            <person name="Fujiyama A."/>
            <person name="Anterola A."/>
            <person name="Aoki S."/>
            <person name="Ashton N."/>
            <person name="Barbazuk W.B."/>
            <person name="Barker E."/>
            <person name="Bennetzen J."/>
            <person name="Bezanilla M."/>
            <person name="Blankenship R."/>
            <person name="Cho S.H."/>
            <person name="Dutcher S."/>
            <person name="Estelle M."/>
            <person name="Fawcett J.A."/>
            <person name="Gundlach H."/>
            <person name="Hanada K."/>
            <person name="Heyl A."/>
            <person name="Hicks K.A."/>
            <person name="Hugh J."/>
            <person name="Lohr M."/>
            <person name="Mayer K."/>
            <person name="Melkozernov A."/>
            <person name="Murata T."/>
            <person name="Nelson D."/>
            <person name="Pils B."/>
            <person name="Prigge M."/>
            <person name="Reiss B."/>
            <person name="Renner T."/>
            <person name="Rombauts S."/>
            <person name="Rushton P."/>
            <person name="Sanderfoot A."/>
            <person name="Schween G."/>
            <person name="Shiu S.-H."/>
            <person name="Stueber K."/>
            <person name="Theodoulou F.L."/>
            <person name="Tu H."/>
            <person name="Van de Peer Y."/>
            <person name="Verrier P.J."/>
            <person name="Waters E."/>
            <person name="Wood A."/>
            <person name="Yang L."/>
            <person name="Cove D."/>
            <person name="Cuming A."/>
            <person name="Hasebe M."/>
            <person name="Lucas S."/>
            <person name="Mishler D.B."/>
            <person name="Reski R."/>
            <person name="Grigoriev I."/>
            <person name="Quatrano R.S."/>
            <person name="Boore J.L."/>
        </authorList>
    </citation>
    <scope>NUCLEOTIDE SEQUENCE [LARGE SCALE GENOMIC DNA]</scope>
    <source>
        <strain evidence="9 10">cv. Gransden 2004</strain>
    </source>
</reference>
<dbReference type="PANTHER" id="PTHR10336:SF204">
    <property type="entry name" value="PHOSPHOINOSITIDE PHOSPHOLIPASE C 4-RELATED"/>
    <property type="match status" value="1"/>
</dbReference>
<evidence type="ECO:0000256" key="5">
    <source>
        <dbReference type="SAM" id="MobiDB-lite"/>
    </source>
</evidence>
<dbReference type="Pfam" id="PF00388">
    <property type="entry name" value="PI-PLC-X"/>
    <property type="match status" value="1"/>
</dbReference>
<dbReference type="EnsemblPlants" id="Pp3c20_9930V3.1">
    <property type="protein sequence ID" value="Pp3c20_9930V3.1"/>
    <property type="gene ID" value="Pp3c20_9930"/>
</dbReference>
<dbReference type="Gene3D" id="1.10.238.10">
    <property type="entry name" value="EF-hand"/>
    <property type="match status" value="1"/>
</dbReference>
<dbReference type="GO" id="GO:0051209">
    <property type="term" value="P:release of sequestered calcium ion into cytosol"/>
    <property type="evidence" value="ECO:0000318"/>
    <property type="project" value="GO_Central"/>
</dbReference>
<dbReference type="OMA" id="RMVAMHA"/>
<protein>
    <recommendedName>
        <fullName evidence="4">Phosphoinositide phospholipase C</fullName>
        <ecNumber evidence="4">3.1.4.11</ecNumber>
    </recommendedName>
</protein>
<dbReference type="FunCoup" id="A9TA87">
    <property type="interactions" value="1648"/>
</dbReference>
<keyword evidence="4" id="KW-0443">Lipid metabolism</keyword>
<evidence type="ECO:0000256" key="1">
    <source>
        <dbReference type="ARBA" id="ARBA00001195"/>
    </source>
</evidence>
<evidence type="ECO:0000259" key="6">
    <source>
        <dbReference type="PROSITE" id="PS50004"/>
    </source>
</evidence>
<evidence type="ECO:0000313" key="10">
    <source>
        <dbReference type="Proteomes" id="UP000006727"/>
    </source>
</evidence>
<name>A9TA87_PHYPA</name>
<dbReference type="GO" id="GO:0016042">
    <property type="term" value="P:lipid catabolic process"/>
    <property type="evidence" value="ECO:0007669"/>
    <property type="project" value="UniProtKB-KW"/>
</dbReference>
<sequence length="616" mass="69210">MCTPLNRRKNRLGEVGQDLAVEVFNKYCENGKMGAEALLRFLHEEQGESKATLEDAKHLLEANRKENSIIPKLHSLEMKLEDFISFVVNPKLNGSLNTQVHHDMTQPVSQYWIFTGHNSYLTGNQLSSDSSDVPIINALRRGVRVIELDLWPDDKGNIKVTHGNTLTDPVSFEKCLIAIKANAFVASQYPVCITLEDHLTCALQSIAAEMLLRILGPALYYPPTGEAPKEFPSPESLKGRIIVSTKPAKEYLESTAVDKKDDEKNAELMTEIRREGQENESLSDTASKLNINKENAAPEVDKAGEDSDSDDDDSKKNPEYSRLITIRQVKPMKGTSLKDRLVIEDTVKRISLAESKLEDVADQFPEILVQFTQRNILRVYPDGTRINSSNYNPVLAWNHGAQMVAQNMQGYGKELWLSHGKFRANGGCGYILKPKFLRENLPTGQIFSPSAKKNVEMVLRVKVMTSPGWKETFSKRHFDLFSAPDFFTRLLIAGVRDDIAKAKTQPVKDTWNPHWNEEFDFSLRVPELALLRVEVREDDGGTKDGFAGQTCLPISEIKDGYRCEILFDKTGAEIPGVKILFHFQKLLLHKSTCPSTLLTDSHPHHAVHPSEASTKL</sequence>
<dbReference type="GO" id="GO:0048015">
    <property type="term" value="P:phosphatidylinositol-mediated signaling"/>
    <property type="evidence" value="ECO:0000318"/>
    <property type="project" value="GO_Central"/>
</dbReference>
<dbReference type="PROSITE" id="PS50007">
    <property type="entry name" value="PIPLC_X_DOMAIN"/>
    <property type="match status" value="1"/>
</dbReference>
<dbReference type="InterPro" id="IPR000909">
    <property type="entry name" value="PLipase_C_PInositol-sp_X_dom"/>
</dbReference>
<dbReference type="InterPro" id="IPR001711">
    <property type="entry name" value="PLipase_C_Pinositol-sp_Y"/>
</dbReference>
<dbReference type="PROSITE" id="PS50008">
    <property type="entry name" value="PIPLC_Y_DOMAIN"/>
    <property type="match status" value="1"/>
</dbReference>
<dbReference type="RefSeq" id="XP_024357467.1">
    <property type="nucleotide sequence ID" value="XM_024501699.2"/>
</dbReference>
<evidence type="ECO:0000313" key="8">
    <source>
        <dbReference type="EMBL" id="PNR33025.1"/>
    </source>
</evidence>
<feature type="region of interest" description="Disordered" evidence="5">
    <location>
        <begin position="272"/>
        <end position="323"/>
    </location>
</feature>
<dbReference type="InterPro" id="IPR035892">
    <property type="entry name" value="C2_domain_sf"/>
</dbReference>
<dbReference type="Gene3D" id="2.60.40.150">
    <property type="entry name" value="C2 domain"/>
    <property type="match status" value="1"/>
</dbReference>
<feature type="compositionally biased region" description="Polar residues" evidence="5">
    <location>
        <begin position="279"/>
        <end position="293"/>
    </location>
</feature>
<feature type="domain" description="C2" evidence="6">
    <location>
        <begin position="438"/>
        <end position="567"/>
    </location>
</feature>
<dbReference type="EnsemblPlants" id="Pp3c20_9930V3.2">
    <property type="protein sequence ID" value="Pp3c20_9930V3.2"/>
    <property type="gene ID" value="Pp3c20_9930"/>
</dbReference>
<evidence type="ECO:0000256" key="2">
    <source>
        <dbReference type="ARBA" id="ARBA00004202"/>
    </source>
</evidence>
<dbReference type="SMART" id="SM00239">
    <property type="entry name" value="C2"/>
    <property type="match status" value="1"/>
</dbReference>
<dbReference type="PRINTS" id="PR00390">
    <property type="entry name" value="PHPHLIPASEC"/>
</dbReference>
<dbReference type="STRING" id="3218.A9TA87"/>
<evidence type="ECO:0000256" key="3">
    <source>
        <dbReference type="ARBA" id="ARBA00023224"/>
    </source>
</evidence>
<proteinExistence type="predicted"/>
<dbReference type="EMBL" id="ABEU02000020">
    <property type="protein sequence ID" value="PNR33025.1"/>
    <property type="molecule type" value="Genomic_DNA"/>
</dbReference>
<dbReference type="InterPro" id="IPR017946">
    <property type="entry name" value="PLC-like_Pdiesterase_TIM-brl"/>
</dbReference>
<comment type="subcellular location">
    <subcellularLocation>
        <location evidence="2">Cell membrane</location>
        <topology evidence="2">Peripheral membrane protein</topology>
    </subcellularLocation>
</comment>
<reference evidence="9" key="3">
    <citation type="submission" date="2020-12" db="UniProtKB">
        <authorList>
            <consortium name="EnsemblPlants"/>
        </authorList>
    </citation>
    <scope>IDENTIFICATION</scope>
</reference>
<dbReference type="Pfam" id="PF00168">
    <property type="entry name" value="C2"/>
    <property type="match status" value="1"/>
</dbReference>
<dbReference type="PaxDb" id="3218-PP1S192_94V6.2"/>
<gene>
    <name evidence="9" type="primary">LOC112273218</name>
    <name evidence="8" type="ORF">PHYPA_024968</name>
</gene>
<dbReference type="InterPro" id="IPR000008">
    <property type="entry name" value="C2_dom"/>
</dbReference>